<evidence type="ECO:0008006" key="4">
    <source>
        <dbReference type="Google" id="ProtNLM"/>
    </source>
</evidence>
<dbReference type="EMBL" id="CP023564">
    <property type="protein sequence ID" value="ATG55609.1"/>
    <property type="molecule type" value="Genomic_DNA"/>
</dbReference>
<name>A0A291GZG7_9MICO</name>
<dbReference type="RefSeq" id="WP_096800069.1">
    <property type="nucleotide sequence ID" value="NZ_CP023564.1"/>
</dbReference>
<reference evidence="2 3" key="1">
    <citation type="journal article" date="2014" name="Int. J. Syst. Evol. Microbiol.">
        <title>Brachybacterium ginsengisoli sp. nov., isolated from soil of a ginseng field.</title>
        <authorList>
            <person name="Hoang V.A."/>
            <person name="Kim Y.J."/>
            <person name="Nguyen N.L."/>
            <person name="Yang D.C."/>
        </authorList>
    </citation>
    <scope>NUCLEOTIDE SEQUENCE [LARGE SCALE GENOMIC DNA]</scope>
    <source>
        <strain evidence="2 3">DCY80</strain>
    </source>
</reference>
<keyword evidence="3" id="KW-1185">Reference proteome</keyword>
<proteinExistence type="predicted"/>
<dbReference type="Pfam" id="PF11662">
    <property type="entry name" value="DUF3263"/>
    <property type="match status" value="1"/>
</dbReference>
<feature type="region of interest" description="Disordered" evidence="1">
    <location>
        <begin position="1"/>
        <end position="27"/>
    </location>
</feature>
<gene>
    <name evidence="2" type="ORF">CFK41_13120</name>
</gene>
<sequence length="104" mass="11237">MPADPAERLPCADPSGPPGEADELSARDRRILDLESRTFRYVGAKERAIREEIGISKVAYYVRLNTLLDEPSALRAAPALVHRLRGRRTSGTGAAGADGSHRVA</sequence>
<evidence type="ECO:0000256" key="1">
    <source>
        <dbReference type="SAM" id="MobiDB-lite"/>
    </source>
</evidence>
<evidence type="ECO:0000313" key="3">
    <source>
        <dbReference type="Proteomes" id="UP000217889"/>
    </source>
</evidence>
<organism evidence="2 3">
    <name type="scientific">Brachybacterium ginsengisoli</name>
    <dbReference type="NCBI Taxonomy" id="1331682"/>
    <lineage>
        <taxon>Bacteria</taxon>
        <taxon>Bacillati</taxon>
        <taxon>Actinomycetota</taxon>
        <taxon>Actinomycetes</taxon>
        <taxon>Micrococcales</taxon>
        <taxon>Dermabacteraceae</taxon>
        <taxon>Brachybacterium</taxon>
    </lineage>
</organism>
<dbReference type="AlphaFoldDB" id="A0A291GZG7"/>
<dbReference type="Proteomes" id="UP000217889">
    <property type="component" value="Chromosome"/>
</dbReference>
<dbReference type="InterPro" id="IPR021678">
    <property type="entry name" value="DUF3263"/>
</dbReference>
<evidence type="ECO:0000313" key="2">
    <source>
        <dbReference type="EMBL" id="ATG55609.1"/>
    </source>
</evidence>
<dbReference type="KEGG" id="bgg:CFK41_13120"/>
<dbReference type="OrthoDB" id="3268863at2"/>
<protein>
    <recommendedName>
        <fullName evidence="4">DUF3263 domain-containing protein</fullName>
    </recommendedName>
</protein>
<accession>A0A291GZG7</accession>